<evidence type="ECO:0000256" key="23">
    <source>
        <dbReference type="ARBA" id="ARBA00023268"/>
    </source>
</evidence>
<comment type="cofactor">
    <cofactor evidence="1">
        <name>a metal cation</name>
        <dbReference type="ChEBI" id="CHEBI:25213"/>
    </cofactor>
</comment>
<dbReference type="Pfam" id="PF00696">
    <property type="entry name" value="AA_kinase"/>
    <property type="match status" value="1"/>
</dbReference>
<dbReference type="Gene3D" id="3.30.2130.10">
    <property type="entry name" value="VC0802-like"/>
    <property type="match status" value="1"/>
</dbReference>
<evidence type="ECO:0000256" key="1">
    <source>
        <dbReference type="ARBA" id="ARBA00001920"/>
    </source>
</evidence>
<dbReference type="CDD" id="cd04257">
    <property type="entry name" value="AAK_AK-HSDH"/>
    <property type="match status" value="1"/>
</dbReference>
<evidence type="ECO:0000256" key="6">
    <source>
        <dbReference type="ARBA" id="ARBA00005139"/>
    </source>
</evidence>
<dbReference type="GO" id="GO:0050661">
    <property type="term" value="F:NADP binding"/>
    <property type="evidence" value="ECO:0007669"/>
    <property type="project" value="UniProtKB-UniRule"/>
</dbReference>
<dbReference type="AlphaFoldDB" id="A0A172WDD8"/>
<keyword evidence="11 28" id="KW-0808">Transferase</keyword>
<dbReference type="Pfam" id="PF00742">
    <property type="entry name" value="Homoserine_dh"/>
    <property type="match status" value="1"/>
</dbReference>
<evidence type="ECO:0000256" key="28">
    <source>
        <dbReference type="PIRNR" id="PIRNR000727"/>
    </source>
</evidence>
<evidence type="ECO:0000256" key="18">
    <source>
        <dbReference type="ARBA" id="ARBA00023002"/>
    </source>
</evidence>
<dbReference type="EC" id="2.7.2.4" evidence="28"/>
<keyword evidence="12" id="KW-0791">Threonine biosynthesis</keyword>
<evidence type="ECO:0000256" key="10">
    <source>
        <dbReference type="ARBA" id="ARBA00022605"/>
    </source>
</evidence>
<dbReference type="InterPro" id="IPR001341">
    <property type="entry name" value="Asp_kinase"/>
</dbReference>
<dbReference type="EC" id="1.1.1.3" evidence="28"/>
<evidence type="ECO:0000256" key="22">
    <source>
        <dbReference type="ARBA" id="ARBA00023167"/>
    </source>
</evidence>
<dbReference type="Gene3D" id="3.30.360.10">
    <property type="entry name" value="Dihydrodipicolinate Reductase, domain 2"/>
    <property type="match status" value="1"/>
</dbReference>
<comment type="function">
    <text evidence="24">Bifunctional aspartate kinase and homoserine dehydrogenase that catalyzes the first and the third steps toward the synthesis of lysine, methionine and threonine from aspartate.</text>
</comment>
<dbReference type="PANTHER" id="PTHR43070">
    <property type="match status" value="1"/>
</dbReference>
<dbReference type="SUPFAM" id="SSF55347">
    <property type="entry name" value="Glyceraldehyde-3-phosphate dehydrogenase-like, C-terminal domain"/>
    <property type="match status" value="1"/>
</dbReference>
<keyword evidence="14 28" id="KW-0547">Nucleotide-binding</keyword>
<dbReference type="NCBIfam" id="TIGR00657">
    <property type="entry name" value="asp_kinases"/>
    <property type="match status" value="1"/>
</dbReference>
<comment type="catalytic activity">
    <reaction evidence="27">
        <text>L-homoserine + NAD(+) = L-aspartate 4-semialdehyde + NADH + H(+)</text>
        <dbReference type="Rhea" id="RHEA:15757"/>
        <dbReference type="ChEBI" id="CHEBI:15378"/>
        <dbReference type="ChEBI" id="CHEBI:57476"/>
        <dbReference type="ChEBI" id="CHEBI:57540"/>
        <dbReference type="ChEBI" id="CHEBI:57945"/>
        <dbReference type="ChEBI" id="CHEBI:537519"/>
        <dbReference type="EC" id="1.1.1.3"/>
    </reaction>
    <physiologicalReaction direction="right-to-left" evidence="27">
        <dbReference type="Rhea" id="RHEA:15759"/>
    </physiologicalReaction>
</comment>
<dbReference type="InterPro" id="IPR001342">
    <property type="entry name" value="HDH_cat"/>
</dbReference>
<feature type="domain" description="Aspartate/homoserine dehydrogenase NAD-binding" evidence="31">
    <location>
        <begin position="472"/>
        <end position="606"/>
    </location>
</feature>
<evidence type="ECO:0000256" key="9">
    <source>
        <dbReference type="ARBA" id="ARBA00011881"/>
    </source>
</evidence>
<dbReference type="GO" id="GO:0009090">
    <property type="term" value="P:homoserine biosynthetic process"/>
    <property type="evidence" value="ECO:0007669"/>
    <property type="project" value="UniProtKB-ARBA"/>
</dbReference>
<dbReference type="Pfam" id="PF03447">
    <property type="entry name" value="NAD_binding_3"/>
    <property type="match status" value="1"/>
</dbReference>
<keyword evidence="34" id="KW-1185">Reference proteome</keyword>
<proteinExistence type="inferred from homology"/>
<evidence type="ECO:0000259" key="29">
    <source>
        <dbReference type="Pfam" id="PF00696"/>
    </source>
</evidence>
<comment type="catalytic activity">
    <reaction evidence="25">
        <text>L-aspartate + ATP = 4-phospho-L-aspartate + ADP</text>
        <dbReference type="Rhea" id="RHEA:23776"/>
        <dbReference type="ChEBI" id="CHEBI:29991"/>
        <dbReference type="ChEBI" id="CHEBI:30616"/>
        <dbReference type="ChEBI" id="CHEBI:57535"/>
        <dbReference type="ChEBI" id="CHEBI:456216"/>
        <dbReference type="EC" id="2.7.2.4"/>
    </reaction>
    <physiologicalReaction direction="left-to-right" evidence="25">
        <dbReference type="Rhea" id="RHEA:23777"/>
    </physiologicalReaction>
</comment>
<dbReference type="SUPFAM" id="SSF51735">
    <property type="entry name" value="NAD(P)-binding Rossmann-fold domains"/>
    <property type="match status" value="1"/>
</dbReference>
<evidence type="ECO:0000256" key="3">
    <source>
        <dbReference type="ARBA" id="ARBA00004986"/>
    </source>
</evidence>
<dbReference type="InterPro" id="IPR042199">
    <property type="entry name" value="AsparK_Bifunc_asparK/hSer_DH"/>
</dbReference>
<evidence type="ECO:0000256" key="8">
    <source>
        <dbReference type="ARBA" id="ARBA00010046"/>
    </source>
</evidence>
<evidence type="ECO:0000256" key="13">
    <source>
        <dbReference type="ARBA" id="ARBA00022723"/>
    </source>
</evidence>
<dbReference type="STRING" id="118110.XW81_00920"/>
<dbReference type="GO" id="GO:0009089">
    <property type="term" value="P:lysine biosynthetic process via diaminopimelate"/>
    <property type="evidence" value="ECO:0007669"/>
    <property type="project" value="UniProtKB-UniRule"/>
</dbReference>
<dbReference type="UniPathway" id="UPA00034">
    <property type="reaction ID" value="UER00015"/>
</dbReference>
<keyword evidence="15 28" id="KW-0418">Kinase</keyword>
<dbReference type="GO" id="GO:0004412">
    <property type="term" value="F:homoserine dehydrogenase activity"/>
    <property type="evidence" value="ECO:0007669"/>
    <property type="project" value="UniProtKB-UniRule"/>
</dbReference>
<evidence type="ECO:0000256" key="26">
    <source>
        <dbReference type="ARBA" id="ARBA00048841"/>
    </source>
</evidence>
<evidence type="ECO:0000256" key="19">
    <source>
        <dbReference type="ARBA" id="ARBA00023027"/>
    </source>
</evidence>
<feature type="domain" description="Aspartokinase ACT" evidence="32">
    <location>
        <begin position="320"/>
        <end position="378"/>
    </location>
</feature>
<dbReference type="CDD" id="cd04921">
    <property type="entry name" value="ACT_AKi-HSDH-ThrA-like_1"/>
    <property type="match status" value="1"/>
</dbReference>
<keyword evidence="22" id="KW-0486">Methionine biosynthesis</keyword>
<dbReference type="FunFam" id="3.40.50.720:FF:000083">
    <property type="entry name" value="Bifunctional aspartokinase/homoserine dehydrogenase"/>
    <property type="match status" value="1"/>
</dbReference>
<dbReference type="UniPathway" id="UPA00051">
    <property type="reaction ID" value="UER00462"/>
</dbReference>
<evidence type="ECO:0000256" key="12">
    <source>
        <dbReference type="ARBA" id="ARBA00022697"/>
    </source>
</evidence>
<dbReference type="Gene3D" id="1.20.120.1320">
    <property type="entry name" value="Aspartokinase, catalytic domain"/>
    <property type="match status" value="1"/>
</dbReference>
<organism evidence="33 34">
    <name type="scientific">Buchnera aphidicola subsp. Schlechtendalia chinensis</name>
    <dbReference type="NCBI Taxonomy" id="118110"/>
    <lineage>
        <taxon>Bacteria</taxon>
        <taxon>Pseudomonadati</taxon>
        <taxon>Pseudomonadota</taxon>
        <taxon>Gammaproteobacteria</taxon>
        <taxon>Enterobacterales</taxon>
        <taxon>Erwiniaceae</taxon>
        <taxon>Buchnera</taxon>
    </lineage>
</organism>
<dbReference type="PIRSF" id="PIRSF000727">
    <property type="entry name" value="ThrA"/>
    <property type="match status" value="1"/>
</dbReference>
<keyword evidence="16 28" id="KW-0067">ATP-binding</keyword>
<evidence type="ECO:0000259" key="32">
    <source>
        <dbReference type="Pfam" id="PF22468"/>
    </source>
</evidence>
<evidence type="ECO:0000256" key="21">
    <source>
        <dbReference type="ARBA" id="ARBA00023154"/>
    </source>
</evidence>
<evidence type="ECO:0000256" key="27">
    <source>
        <dbReference type="ARBA" id="ARBA00049031"/>
    </source>
</evidence>
<comment type="pathway">
    <text evidence="3 28">Amino-acid biosynthesis; L-methionine biosynthesis via de novo pathway; L-homoserine from L-aspartate: step 1/3.</text>
</comment>
<name>A0A172WDD8_BUCSC</name>
<evidence type="ECO:0000313" key="34">
    <source>
        <dbReference type="Proteomes" id="UP000077654"/>
    </source>
</evidence>
<accession>A0A172WDD8</accession>
<evidence type="ECO:0000313" key="33">
    <source>
        <dbReference type="EMBL" id="ANF16986.1"/>
    </source>
</evidence>
<dbReference type="Proteomes" id="UP000077654">
    <property type="component" value="Chromosome"/>
</dbReference>
<comment type="subunit">
    <text evidence="9 28">Homotetramer.</text>
</comment>
<dbReference type="GO" id="GO:0046872">
    <property type="term" value="F:metal ion binding"/>
    <property type="evidence" value="ECO:0007669"/>
    <property type="project" value="UniProtKB-KW"/>
</dbReference>
<dbReference type="Pfam" id="PF22468">
    <property type="entry name" value="ACT_9"/>
    <property type="match status" value="2"/>
</dbReference>
<dbReference type="RefSeq" id="WP_075474045.1">
    <property type="nucleotide sequence ID" value="NZ_CP011299.1"/>
</dbReference>
<comment type="pathway">
    <text evidence="4 28">Amino-acid biosynthesis; L-threonine biosynthesis; L-threonine from L-aspartate: step 3/5.</text>
</comment>
<evidence type="ECO:0000256" key="11">
    <source>
        <dbReference type="ARBA" id="ARBA00022679"/>
    </source>
</evidence>
<comment type="catalytic activity">
    <reaction evidence="26">
        <text>L-homoserine + NADP(+) = L-aspartate 4-semialdehyde + NADPH + H(+)</text>
        <dbReference type="Rhea" id="RHEA:15761"/>
        <dbReference type="ChEBI" id="CHEBI:15378"/>
        <dbReference type="ChEBI" id="CHEBI:57476"/>
        <dbReference type="ChEBI" id="CHEBI:57783"/>
        <dbReference type="ChEBI" id="CHEBI:58349"/>
        <dbReference type="ChEBI" id="CHEBI:537519"/>
        <dbReference type="EC" id="1.1.1.3"/>
    </reaction>
    <physiologicalReaction direction="right-to-left" evidence="26">
        <dbReference type="Rhea" id="RHEA:15763"/>
    </physiologicalReaction>
</comment>
<dbReference type="FunFam" id="3.30.360.10:FF:000006">
    <property type="entry name" value="Bifunctional aspartokinase/homoserine dehydrogenase"/>
    <property type="match status" value="1"/>
</dbReference>
<reference evidence="33 34" key="1">
    <citation type="submission" date="2015-04" db="EMBL/GenBank/DDBJ databases">
        <title>Buchnera aphidicola assembly.</title>
        <authorList>
            <person name="Zhang Y."/>
        </authorList>
    </citation>
    <scope>NUCLEOTIDE SEQUENCE [LARGE SCALE GENOMIC DNA]</scope>
    <source>
        <strain evidence="33 34">SC</strain>
    </source>
</reference>
<comment type="similarity">
    <text evidence="8 28">In the N-terminal section; belongs to the aspartokinase family.</text>
</comment>
<evidence type="ECO:0000256" key="5">
    <source>
        <dbReference type="ARBA" id="ARBA00005062"/>
    </source>
</evidence>
<dbReference type="InterPro" id="IPR036291">
    <property type="entry name" value="NAD(P)-bd_dom_sf"/>
</dbReference>
<dbReference type="CDD" id="cd04892">
    <property type="entry name" value="ACT_AK-like_2"/>
    <property type="match status" value="1"/>
</dbReference>
<comment type="similarity">
    <text evidence="7 28">In the C-terminal section; belongs to the homoserine dehydrogenase family.</text>
</comment>
<dbReference type="OrthoDB" id="9799110at2"/>
<dbReference type="InterPro" id="IPR011147">
    <property type="entry name" value="Bifunc_Aspkin/hSer_DH"/>
</dbReference>
<keyword evidence="18 28" id="KW-0560">Oxidoreductase</keyword>
<dbReference type="InterPro" id="IPR005106">
    <property type="entry name" value="Asp/hSer_DH_NAD-bd"/>
</dbReference>
<dbReference type="PATRIC" id="fig|118110.3.peg.183"/>
<dbReference type="EMBL" id="CP011299">
    <property type="protein sequence ID" value="ANF16986.1"/>
    <property type="molecule type" value="Genomic_DNA"/>
</dbReference>
<keyword evidence="21" id="KW-0457">Lysine biosynthesis</keyword>
<dbReference type="InterPro" id="IPR041743">
    <property type="entry name" value="AK-HSDH_N"/>
</dbReference>
<dbReference type="InterPro" id="IPR036393">
    <property type="entry name" value="AceGlu_kinase-like_sf"/>
</dbReference>
<dbReference type="Gene3D" id="3.40.1160.10">
    <property type="entry name" value="Acetylglutamate kinase-like"/>
    <property type="match status" value="1"/>
</dbReference>
<dbReference type="InterPro" id="IPR045865">
    <property type="entry name" value="ACT-like_dom_sf"/>
</dbReference>
<dbReference type="FunFam" id="3.30.2130.10:FF:000001">
    <property type="entry name" value="Bifunctional aspartokinase/homoserine dehydrogenase"/>
    <property type="match status" value="1"/>
</dbReference>
<dbReference type="GO" id="GO:0009088">
    <property type="term" value="P:threonine biosynthetic process"/>
    <property type="evidence" value="ECO:0007669"/>
    <property type="project" value="UniProtKB-UniRule"/>
</dbReference>
<evidence type="ECO:0000256" key="2">
    <source>
        <dbReference type="ARBA" id="ARBA00004766"/>
    </source>
</evidence>
<evidence type="ECO:0000256" key="17">
    <source>
        <dbReference type="ARBA" id="ARBA00022857"/>
    </source>
</evidence>
<feature type="domain" description="Aspartokinase ACT" evidence="32">
    <location>
        <begin position="399"/>
        <end position="457"/>
    </location>
</feature>
<evidence type="ECO:0000256" key="15">
    <source>
        <dbReference type="ARBA" id="ARBA00022777"/>
    </source>
</evidence>
<dbReference type="GO" id="GO:0004072">
    <property type="term" value="F:aspartate kinase activity"/>
    <property type="evidence" value="ECO:0007669"/>
    <property type="project" value="UniProtKB-UniRule"/>
</dbReference>
<dbReference type="PROSITE" id="PS00324">
    <property type="entry name" value="ASPARTOKINASE"/>
    <property type="match status" value="1"/>
</dbReference>
<dbReference type="Gene3D" id="3.40.50.720">
    <property type="entry name" value="NAD(P)-binding Rossmann-like Domain"/>
    <property type="match status" value="1"/>
</dbReference>
<dbReference type="InterPro" id="IPR019811">
    <property type="entry name" value="HDH_CS"/>
</dbReference>
<comment type="pathway">
    <text evidence="5 28">Amino-acid biosynthesis; L-methionine biosynthesis via de novo pathway; L-homoserine from L-aspartate: step 3/3.</text>
</comment>
<dbReference type="UniPathway" id="UPA00050">
    <property type="reaction ID" value="UER00063"/>
</dbReference>
<dbReference type="GO" id="GO:0009086">
    <property type="term" value="P:methionine biosynthetic process"/>
    <property type="evidence" value="ECO:0007669"/>
    <property type="project" value="UniProtKB-KW"/>
</dbReference>
<dbReference type="PANTHER" id="PTHR43070:SF3">
    <property type="entry name" value="HOMOSERINE DEHYDROGENASE"/>
    <property type="match status" value="1"/>
</dbReference>
<evidence type="ECO:0000256" key="14">
    <source>
        <dbReference type="ARBA" id="ARBA00022741"/>
    </source>
</evidence>
<dbReference type="InterPro" id="IPR054352">
    <property type="entry name" value="ACT_Aspartokinase"/>
</dbReference>
<feature type="domain" description="Aspartate/glutamate/uridylate kinase" evidence="29">
    <location>
        <begin position="2"/>
        <end position="284"/>
    </location>
</feature>
<gene>
    <name evidence="33" type="primary">thrA</name>
    <name evidence="33" type="ORF">XW81_00920</name>
</gene>
<feature type="domain" description="Homoserine dehydrogenase catalytic" evidence="30">
    <location>
        <begin position="614"/>
        <end position="811"/>
    </location>
</feature>
<keyword evidence="10 28" id="KW-0028">Amino-acid biosynthesis</keyword>
<keyword evidence="20" id="KW-0915">Sodium</keyword>
<keyword evidence="13" id="KW-0479">Metal-binding</keyword>
<evidence type="ECO:0000256" key="4">
    <source>
        <dbReference type="ARBA" id="ARBA00005056"/>
    </source>
</evidence>
<dbReference type="GO" id="GO:0005524">
    <property type="term" value="F:ATP binding"/>
    <property type="evidence" value="ECO:0007669"/>
    <property type="project" value="UniProtKB-UniRule"/>
</dbReference>
<evidence type="ECO:0000256" key="24">
    <source>
        <dbReference type="ARBA" id="ARBA00044938"/>
    </source>
</evidence>
<evidence type="ECO:0000256" key="25">
    <source>
        <dbReference type="ARBA" id="ARBA00048561"/>
    </source>
</evidence>
<dbReference type="SUPFAM" id="SSF55021">
    <property type="entry name" value="ACT-like"/>
    <property type="match status" value="2"/>
</dbReference>
<dbReference type="InterPro" id="IPR018042">
    <property type="entry name" value="Aspartate_kinase_CS"/>
</dbReference>
<dbReference type="InterPro" id="IPR001048">
    <property type="entry name" value="Asp/Glu/Uridylate_kinase"/>
</dbReference>
<evidence type="ECO:0000256" key="7">
    <source>
        <dbReference type="ARBA" id="ARBA00007952"/>
    </source>
</evidence>
<evidence type="ECO:0000256" key="20">
    <source>
        <dbReference type="ARBA" id="ARBA00023053"/>
    </source>
</evidence>
<dbReference type="SUPFAM" id="SSF53633">
    <property type="entry name" value="Carbamate kinase-like"/>
    <property type="match status" value="1"/>
</dbReference>
<keyword evidence="19" id="KW-0520">NAD</keyword>
<evidence type="ECO:0000259" key="30">
    <source>
        <dbReference type="Pfam" id="PF00742"/>
    </source>
</evidence>
<evidence type="ECO:0000259" key="31">
    <source>
        <dbReference type="Pfam" id="PF03447"/>
    </source>
</evidence>
<comment type="pathway">
    <text evidence="6 28">Amino-acid biosynthesis; L-threonine biosynthesis; L-threonine from L-aspartate: step 1/5.</text>
</comment>
<dbReference type="PROSITE" id="PS01042">
    <property type="entry name" value="HOMOSER_DHGENASE"/>
    <property type="match status" value="1"/>
</dbReference>
<evidence type="ECO:0000256" key="16">
    <source>
        <dbReference type="ARBA" id="ARBA00022840"/>
    </source>
</evidence>
<sequence>MKILKFGGTSLANATKFLTVANIIEKNFKKEQVAVVLSAPENVTNSMIKIIEKIIEERDVSQNIHSVKSIFLDLIFDIYKATKNFSYKTIKKIIDEKFENLTSIFNGIRFLNQCPDNVRAKIVCCGELLSITIMDGILKSMSYNVTIIDPIENLVAQGDYLDSTIDIQTSKKKIRSINIPKNHIILMAGFIAGNKKKKLVVLGRNGSDYSAAILSVCLKGNVCEIWTDVDGIYTCDPKKVKNAKLLKSLSYKEAMEFSYFGAQVLHPKTIFPIKKFKIPCLIKNTKNPNAVGTMICENSQNVEILAKGIAYLNNITMFHVSGPGMNSMVAVASRVLSSMSLKKIRITLITQSSSEFNISFCTSQEYVKKIKNTLENEFQLEIKNKLLMPIKIIENLSILSVIGTRIGFQKNVFYKIFLALNNANIDIFSISQGSSKHSISIVIKENLIIPAINVVHNFLFNKNQIVEIFLIGVGGVGKTLLKQLNSQQYWLKTKNIDLKVCGIANSKKIFQDMNGIDLKNWKYNVLKSNELFNIKNLTCLPKKNALINPIIVDCTSDQEIANQYPKLLDHGYNIVTSNKKANTSSLKYYQEIRHSASRANKKFLYETNVGAGLPVIENLKNLLYSGDKIIHFRGILSGSLSFIFGKLEENVLLSEATKQAQKLGLTEPNPKDDLSGVDVARKLLILAREIGLKLELKDIEIKPILPENFNHITHAEDFMIKLRELDEIFDDKIKKAKKIGKTLRLVGIIKKEGQCQVKIDEIDEQDPLYAIKNGENALAFYSKYYQPIPLVLRGYGAGNDVTASGVFSDILRILS</sequence>
<protein>
    <recommendedName>
        <fullName evidence="28">Bifunctional aspartokinase/homoserine dehydrogenase</fullName>
    </recommendedName>
    <domain>
        <recommendedName>
            <fullName evidence="28">Aspartokinase</fullName>
            <ecNumber evidence="28">2.7.2.4</ecNumber>
        </recommendedName>
    </domain>
    <domain>
        <recommendedName>
            <fullName evidence="28">Homoserine dehydrogenase</fullName>
            <ecNumber evidence="28">1.1.1.3</ecNumber>
        </recommendedName>
    </domain>
</protein>
<dbReference type="InterPro" id="IPR049638">
    <property type="entry name" value="AK-HD"/>
</dbReference>
<keyword evidence="23" id="KW-0511">Multifunctional enzyme</keyword>
<dbReference type="NCBIfam" id="NF006959">
    <property type="entry name" value="PRK09436.1"/>
    <property type="match status" value="1"/>
</dbReference>
<comment type="pathway">
    <text evidence="2 28">Amino-acid biosynthesis; L-lysine biosynthesis via DAP pathway; (S)-tetrahydrodipicolinate from L-aspartate: step 1/4.</text>
</comment>
<keyword evidence="17 28" id="KW-0521">NADP</keyword>